<evidence type="ECO:0000256" key="2">
    <source>
        <dbReference type="ARBA" id="ARBA00023002"/>
    </source>
</evidence>
<accession>A0AAJ7N3V5</accession>
<keyword evidence="3" id="KW-1133">Transmembrane helix</keyword>
<dbReference type="InterPro" id="IPR036291">
    <property type="entry name" value="NAD(P)-bd_dom_sf"/>
</dbReference>
<gene>
    <name evidence="5" type="primary">LOC108622824</name>
</gene>
<dbReference type="SUPFAM" id="SSF51735">
    <property type="entry name" value="NAD(P)-binding Rossmann-fold domains"/>
    <property type="match status" value="1"/>
</dbReference>
<dbReference type="PANTHER" id="PTHR24322:SF736">
    <property type="entry name" value="RETINOL DEHYDROGENASE 10"/>
    <property type="match status" value="1"/>
</dbReference>
<keyword evidence="2" id="KW-0560">Oxidoreductase</keyword>
<comment type="similarity">
    <text evidence="1">Belongs to the short-chain dehydrogenases/reductases (SDR) family.</text>
</comment>
<dbReference type="GO" id="GO:0005811">
    <property type="term" value="C:lipid droplet"/>
    <property type="evidence" value="ECO:0007669"/>
    <property type="project" value="TreeGrafter"/>
</dbReference>
<sequence>MESLKRNLRPPKMLLKLYSIIILILDLVTLVFGMFFAILIAFYRIFRPPPLKSLRGEVAMIVGAGRGIGRELTIHLCQLGVDVACVDINSENCDATVQMAYGLPGIAAMYICNVTDEDKVHTTVNNIRAELGEITMLFHCCSIPSPRALIQDIPEVRRTIDLAVLSHFWLIDKVLPSMQRAGKGHIVVLSSVAGLSGTGTVGSRVPLSTAQFAVQGLAESLYSELRHSNNNIIITLIHVYPFIVGAEVAEDIRFRIPSYFGTIPASEAAKQILDGVRRNYVEFSVPGYLLYLGHILRILPKRASFMLRDLLDTGVDFG</sequence>
<reference evidence="5" key="1">
    <citation type="submission" date="2025-08" db="UniProtKB">
        <authorList>
            <consortium name="RefSeq"/>
        </authorList>
    </citation>
    <scope>IDENTIFICATION</scope>
    <source>
        <tissue evidence="5">Whole body</tissue>
    </source>
</reference>
<organism evidence="4 5">
    <name type="scientific">Ceratina calcarata</name>
    <dbReference type="NCBI Taxonomy" id="156304"/>
    <lineage>
        <taxon>Eukaryota</taxon>
        <taxon>Metazoa</taxon>
        <taxon>Ecdysozoa</taxon>
        <taxon>Arthropoda</taxon>
        <taxon>Hexapoda</taxon>
        <taxon>Insecta</taxon>
        <taxon>Pterygota</taxon>
        <taxon>Neoptera</taxon>
        <taxon>Endopterygota</taxon>
        <taxon>Hymenoptera</taxon>
        <taxon>Apocrita</taxon>
        <taxon>Aculeata</taxon>
        <taxon>Apoidea</taxon>
        <taxon>Anthophila</taxon>
        <taxon>Apidae</taxon>
        <taxon>Ceratina</taxon>
        <taxon>Zadontomerus</taxon>
    </lineage>
</organism>
<keyword evidence="3" id="KW-0812">Transmembrane</keyword>
<dbReference type="PANTHER" id="PTHR24322">
    <property type="entry name" value="PKSB"/>
    <property type="match status" value="1"/>
</dbReference>
<feature type="transmembrane region" description="Helical" evidence="3">
    <location>
        <begin position="20"/>
        <end position="46"/>
    </location>
</feature>
<evidence type="ECO:0000256" key="3">
    <source>
        <dbReference type="SAM" id="Phobius"/>
    </source>
</evidence>
<dbReference type="Gene3D" id="3.40.50.720">
    <property type="entry name" value="NAD(P)-binding Rossmann-like Domain"/>
    <property type="match status" value="1"/>
</dbReference>
<dbReference type="PRINTS" id="PR00081">
    <property type="entry name" value="GDHRDH"/>
</dbReference>
<keyword evidence="3" id="KW-0472">Membrane</keyword>
<name>A0AAJ7N3V5_9HYME</name>
<dbReference type="GeneID" id="108622824"/>
<dbReference type="Proteomes" id="UP000694925">
    <property type="component" value="Unplaced"/>
</dbReference>
<evidence type="ECO:0000313" key="4">
    <source>
        <dbReference type="Proteomes" id="UP000694925"/>
    </source>
</evidence>
<evidence type="ECO:0000313" key="5">
    <source>
        <dbReference type="RefSeq" id="XP_017876409.1"/>
    </source>
</evidence>
<dbReference type="RefSeq" id="XP_017876409.1">
    <property type="nucleotide sequence ID" value="XM_018020920.2"/>
</dbReference>
<protein>
    <submittedName>
        <fullName evidence="5">17-beta-hydroxysteroid dehydrogenase 13-like isoform X1</fullName>
    </submittedName>
</protein>
<evidence type="ECO:0000256" key="1">
    <source>
        <dbReference type="ARBA" id="ARBA00006484"/>
    </source>
</evidence>
<dbReference type="Pfam" id="PF00106">
    <property type="entry name" value="adh_short"/>
    <property type="match status" value="1"/>
</dbReference>
<dbReference type="GO" id="GO:0016616">
    <property type="term" value="F:oxidoreductase activity, acting on the CH-OH group of donors, NAD or NADP as acceptor"/>
    <property type="evidence" value="ECO:0007669"/>
    <property type="project" value="TreeGrafter"/>
</dbReference>
<dbReference type="AlphaFoldDB" id="A0AAJ7N3V5"/>
<proteinExistence type="inferred from homology"/>
<dbReference type="KEGG" id="ccal:108622824"/>
<keyword evidence="4" id="KW-1185">Reference proteome</keyword>
<dbReference type="InterPro" id="IPR002347">
    <property type="entry name" value="SDR_fam"/>
</dbReference>